<reference evidence="2" key="1">
    <citation type="journal article" date="2014" name="Int. J. Syst. Evol. Microbiol.">
        <title>Complete genome sequence of Corynebacterium casei LMG S-19264T (=DSM 44701T), isolated from a smear-ripened cheese.</title>
        <authorList>
            <consortium name="US DOE Joint Genome Institute (JGI-PGF)"/>
            <person name="Walter F."/>
            <person name="Albersmeier A."/>
            <person name="Kalinowski J."/>
            <person name="Ruckert C."/>
        </authorList>
    </citation>
    <scope>NUCLEOTIDE SEQUENCE</scope>
    <source>
        <strain evidence="2">JCM 19831</strain>
    </source>
</reference>
<dbReference type="Pfam" id="PF00501">
    <property type="entry name" value="AMP-binding"/>
    <property type="match status" value="2"/>
</dbReference>
<accession>A0A917U7V2</accession>
<proteinExistence type="predicted"/>
<feature type="domain" description="AMP-dependent synthetase/ligase" evidence="1">
    <location>
        <begin position="147"/>
        <end position="337"/>
    </location>
</feature>
<dbReference type="SUPFAM" id="SSF56801">
    <property type="entry name" value="Acetyl-CoA synthetase-like"/>
    <property type="match status" value="1"/>
</dbReference>
<dbReference type="RefSeq" id="WP_190255036.1">
    <property type="nucleotide sequence ID" value="NZ_BMPI01000050.1"/>
</dbReference>
<dbReference type="Gene3D" id="3.40.50.12780">
    <property type="entry name" value="N-terminal domain of ligase-like"/>
    <property type="match status" value="1"/>
</dbReference>
<dbReference type="Gene3D" id="3.30.300.30">
    <property type="match status" value="1"/>
</dbReference>
<keyword evidence="2" id="KW-0436">Ligase</keyword>
<dbReference type="GO" id="GO:0031956">
    <property type="term" value="F:medium-chain fatty acid-CoA ligase activity"/>
    <property type="evidence" value="ECO:0007669"/>
    <property type="project" value="TreeGrafter"/>
</dbReference>
<organism evidence="2 3">
    <name type="scientific">Dactylosporangium sucinum</name>
    <dbReference type="NCBI Taxonomy" id="1424081"/>
    <lineage>
        <taxon>Bacteria</taxon>
        <taxon>Bacillati</taxon>
        <taxon>Actinomycetota</taxon>
        <taxon>Actinomycetes</taxon>
        <taxon>Micromonosporales</taxon>
        <taxon>Micromonosporaceae</taxon>
        <taxon>Dactylosporangium</taxon>
    </lineage>
</organism>
<dbReference type="EMBL" id="BMPI01000050">
    <property type="protein sequence ID" value="GGM64622.1"/>
    <property type="molecule type" value="Genomic_DNA"/>
</dbReference>
<comment type="caution">
    <text evidence="2">The sequence shown here is derived from an EMBL/GenBank/DDBJ whole genome shotgun (WGS) entry which is preliminary data.</text>
</comment>
<evidence type="ECO:0000259" key="1">
    <source>
        <dbReference type="Pfam" id="PF00501"/>
    </source>
</evidence>
<dbReference type="PANTHER" id="PTHR43201:SF32">
    <property type="entry name" value="2-SUCCINYLBENZOATE--COA LIGASE, CHLOROPLASTIC_PEROXISOMAL"/>
    <property type="match status" value="1"/>
</dbReference>
<reference evidence="2" key="2">
    <citation type="submission" date="2020-09" db="EMBL/GenBank/DDBJ databases">
        <authorList>
            <person name="Sun Q."/>
            <person name="Ohkuma M."/>
        </authorList>
    </citation>
    <scope>NUCLEOTIDE SEQUENCE</scope>
    <source>
        <strain evidence="2">JCM 19831</strain>
    </source>
</reference>
<dbReference type="GO" id="GO:0006631">
    <property type="term" value="P:fatty acid metabolic process"/>
    <property type="evidence" value="ECO:0007669"/>
    <property type="project" value="TreeGrafter"/>
</dbReference>
<gene>
    <name evidence="2" type="ORF">GCM10007977_077580</name>
</gene>
<dbReference type="AlphaFoldDB" id="A0A917U7V2"/>
<dbReference type="Proteomes" id="UP000642070">
    <property type="component" value="Unassembled WGS sequence"/>
</dbReference>
<dbReference type="PANTHER" id="PTHR43201">
    <property type="entry name" value="ACYL-COA SYNTHETASE"/>
    <property type="match status" value="1"/>
</dbReference>
<feature type="domain" description="AMP-dependent synthetase/ligase" evidence="1">
    <location>
        <begin position="11"/>
        <end position="105"/>
    </location>
</feature>
<evidence type="ECO:0000313" key="2">
    <source>
        <dbReference type="EMBL" id="GGM64622.1"/>
    </source>
</evidence>
<dbReference type="InterPro" id="IPR042099">
    <property type="entry name" value="ANL_N_sf"/>
</dbReference>
<dbReference type="InterPro" id="IPR045851">
    <property type="entry name" value="AMP-bd_C_sf"/>
</dbReference>
<dbReference type="InterPro" id="IPR000873">
    <property type="entry name" value="AMP-dep_synth/lig_dom"/>
</dbReference>
<sequence>MRFSYGAALRLQAQRDPGRPAVTVGDVVHSRAHLDSWVDRLAAGLRALGVGPGDIVAFTGRNHAGLLACSFGIWRVGATPLPIPWHRSAGDMAALLRLVEPCLTVDLPGPVVWPGRRTTLGELAALAAAAGGAVGDVVPPRLRVGTSGGSTGTPKAIVIDVPAELDPDASPAPGMTPGGTQVMPLNLTDGAGFVMSALALATGCHVVLMPRFDARECVRLVETHRADWMAATQPVLLAIEKLGAEVGDRLAGLTVCHLQGGVGDWLKRAWIDRLGPDRLQWTYGGTDARGSVIGDGNVWLERPGVAGRPSPGVCEVEIRDAAGARVPAGTRGRIYIRDLTGRRNFHYIGAPAPPTIGGAEWIGDLGYLDQDGYLYVVDREADVIETGAGPVYPGFVEAELERHPLVRSAVAVQSPTAGVHAVVDCPGVRPEPSELLRGLALRPHELPRGFTFVDEPLRDLAGKANRRSWRRRVAAAGRIVGG</sequence>
<evidence type="ECO:0000313" key="3">
    <source>
        <dbReference type="Proteomes" id="UP000642070"/>
    </source>
</evidence>
<protein>
    <submittedName>
        <fullName evidence="2">Acid-CoA ligase</fullName>
    </submittedName>
</protein>
<keyword evidence="3" id="KW-1185">Reference proteome</keyword>
<name>A0A917U7V2_9ACTN</name>